<dbReference type="InterPro" id="IPR011322">
    <property type="entry name" value="N-reg_PII-like_a/b"/>
</dbReference>
<keyword evidence="5" id="KW-0805">Transcription regulation</keyword>
<dbReference type="PROSITE" id="PS51343">
    <property type="entry name" value="PII_GLNB_DOM"/>
    <property type="match status" value="1"/>
</dbReference>
<dbReference type="InterPro" id="IPR015867">
    <property type="entry name" value="N-reg_PII/ATP_PRibTrfase_C"/>
</dbReference>
<dbReference type="RefSeq" id="WP_116706352.1">
    <property type="nucleotide sequence ID" value="NZ_QEKW01000001.1"/>
</dbReference>
<dbReference type="PANTHER" id="PTHR30115">
    <property type="entry name" value="NITROGEN REGULATORY PROTEIN P-II"/>
    <property type="match status" value="1"/>
</dbReference>
<dbReference type="PIRSF" id="PIRSF039144">
    <property type="entry name" value="GlnB"/>
    <property type="match status" value="1"/>
</dbReference>
<dbReference type="Proteomes" id="UP000245639">
    <property type="component" value="Unassembled WGS sequence"/>
</dbReference>
<feature type="modified residue" description="O-UMP-tyrosine" evidence="7">
    <location>
        <position position="51"/>
    </location>
</feature>
<dbReference type="PROSITE" id="PS00638">
    <property type="entry name" value="PII_GLNB_CTER"/>
    <property type="match status" value="1"/>
</dbReference>
<comment type="similarity">
    <text evidence="9">Belongs to the P(II) protein family.</text>
</comment>
<dbReference type="GO" id="GO:0030234">
    <property type="term" value="F:enzyme regulator activity"/>
    <property type="evidence" value="ECO:0007669"/>
    <property type="project" value="InterPro"/>
</dbReference>
<evidence type="ECO:0000256" key="5">
    <source>
        <dbReference type="ARBA" id="ARBA00023015"/>
    </source>
</evidence>
<evidence type="ECO:0000256" key="1">
    <source>
        <dbReference type="ARBA" id="ARBA00011233"/>
    </source>
</evidence>
<evidence type="ECO:0000313" key="10">
    <source>
        <dbReference type="EMBL" id="PVZ14516.1"/>
    </source>
</evidence>
<name>A0A2U1FQT8_9PSEU</name>
<organism evidence="10 11">
    <name type="scientific">Actinomycetospora cinnamomea</name>
    <dbReference type="NCBI Taxonomy" id="663609"/>
    <lineage>
        <taxon>Bacteria</taxon>
        <taxon>Bacillati</taxon>
        <taxon>Actinomycetota</taxon>
        <taxon>Actinomycetes</taxon>
        <taxon>Pseudonocardiales</taxon>
        <taxon>Pseudonocardiaceae</taxon>
        <taxon>Actinomycetospora</taxon>
    </lineage>
</organism>
<evidence type="ECO:0000313" key="11">
    <source>
        <dbReference type="Proteomes" id="UP000245639"/>
    </source>
</evidence>
<accession>A0A2U1FQT8</accession>
<keyword evidence="11" id="KW-1185">Reference proteome</keyword>
<dbReference type="SUPFAM" id="SSF54913">
    <property type="entry name" value="GlnB-like"/>
    <property type="match status" value="1"/>
</dbReference>
<evidence type="ECO:0000256" key="8">
    <source>
        <dbReference type="PIRSR" id="PIRSR602187-50"/>
    </source>
</evidence>
<proteinExistence type="inferred from homology"/>
<evidence type="ECO:0000256" key="7">
    <source>
        <dbReference type="PIRSR" id="PIRSR039144-50"/>
    </source>
</evidence>
<sequence>MKMVTAIIKPFVLEDVKGALERLGVLGMTVSEVQGYGRQKGHTEVYRGAEYSVDFVPKVRIEVVTDDSAADKVVDAIAETARTGKIGDGKVWVTPVETVVRVRTGERGADAL</sequence>
<comment type="caution">
    <text evidence="10">The sequence shown here is derived from an EMBL/GenBank/DDBJ whole genome shotgun (WGS) entry which is preliminary data.</text>
</comment>
<evidence type="ECO:0000256" key="9">
    <source>
        <dbReference type="RuleBase" id="RU003936"/>
    </source>
</evidence>
<gene>
    <name evidence="10" type="ORF">C8D89_101381</name>
</gene>
<dbReference type="PROSITE" id="PS00496">
    <property type="entry name" value="PII_GLNB_UMP"/>
    <property type="match status" value="1"/>
</dbReference>
<dbReference type="InterPro" id="IPR002187">
    <property type="entry name" value="N-reg_PII"/>
</dbReference>
<dbReference type="Gene3D" id="3.30.70.120">
    <property type="match status" value="1"/>
</dbReference>
<keyword evidence="6" id="KW-0804">Transcription</keyword>
<dbReference type="PRINTS" id="PR00340">
    <property type="entry name" value="PIIGLNB"/>
</dbReference>
<dbReference type="SMART" id="SM00938">
    <property type="entry name" value="P-II"/>
    <property type="match status" value="1"/>
</dbReference>
<evidence type="ECO:0000256" key="4">
    <source>
        <dbReference type="ARBA" id="ARBA00022741"/>
    </source>
</evidence>
<evidence type="ECO:0000256" key="2">
    <source>
        <dbReference type="ARBA" id="ARBA00015681"/>
    </source>
</evidence>
<dbReference type="EMBL" id="QEKW01000001">
    <property type="protein sequence ID" value="PVZ14516.1"/>
    <property type="molecule type" value="Genomic_DNA"/>
</dbReference>
<evidence type="ECO:0000256" key="6">
    <source>
        <dbReference type="ARBA" id="ARBA00023163"/>
    </source>
</evidence>
<dbReference type="Pfam" id="PF00543">
    <property type="entry name" value="P-II"/>
    <property type="match status" value="1"/>
</dbReference>
<dbReference type="GO" id="GO:0005829">
    <property type="term" value="C:cytosol"/>
    <property type="evidence" value="ECO:0007669"/>
    <property type="project" value="TreeGrafter"/>
</dbReference>
<dbReference type="InterPro" id="IPR017918">
    <property type="entry name" value="N-reg_PII_CS"/>
</dbReference>
<dbReference type="FunFam" id="3.30.70.120:FF:000001">
    <property type="entry name" value="Nitrogen regulatory protein P-II"/>
    <property type="match status" value="1"/>
</dbReference>
<dbReference type="GO" id="GO:0006808">
    <property type="term" value="P:regulation of nitrogen utilization"/>
    <property type="evidence" value="ECO:0007669"/>
    <property type="project" value="InterPro"/>
</dbReference>
<dbReference type="OrthoDB" id="9802729at2"/>
<comment type="subunit">
    <text evidence="1">Homotrimer.</text>
</comment>
<evidence type="ECO:0000256" key="3">
    <source>
        <dbReference type="ARBA" id="ARBA00022553"/>
    </source>
</evidence>
<dbReference type="GO" id="GO:0005524">
    <property type="term" value="F:ATP binding"/>
    <property type="evidence" value="ECO:0007669"/>
    <property type="project" value="TreeGrafter"/>
</dbReference>
<keyword evidence="4" id="KW-0547">Nucleotide-binding</keyword>
<reference evidence="10 11" key="1">
    <citation type="submission" date="2018-04" db="EMBL/GenBank/DDBJ databases">
        <title>Genomic Encyclopedia of Type Strains, Phase IV (KMG-IV): sequencing the most valuable type-strain genomes for metagenomic binning, comparative biology and taxonomic classification.</title>
        <authorList>
            <person name="Goeker M."/>
        </authorList>
    </citation>
    <scope>NUCLEOTIDE SEQUENCE [LARGE SCALE GENOMIC DNA]</scope>
    <source>
        <strain evidence="10 11">DSM 45771</strain>
    </source>
</reference>
<keyword evidence="3 8" id="KW-0597">Phosphoprotein</keyword>
<dbReference type="InterPro" id="IPR002332">
    <property type="entry name" value="N-reg_PII_urydylation_site"/>
</dbReference>
<protein>
    <recommendedName>
        <fullName evidence="2">Nitrogen regulatory protein P-II</fullName>
    </recommendedName>
</protein>
<dbReference type="AlphaFoldDB" id="A0A2U1FQT8"/>
<dbReference type="PANTHER" id="PTHR30115:SF11">
    <property type="entry name" value="NITROGEN REGULATORY PROTEIN P-II HOMOLOG"/>
    <property type="match status" value="1"/>
</dbReference>